<dbReference type="EMBL" id="BA000026">
    <property type="protein sequence ID" value="BAC44747.1"/>
    <property type="molecule type" value="Genomic_DNA"/>
</dbReference>
<name>Q8EUG6_MALP2</name>
<evidence type="ECO:0000313" key="2">
    <source>
        <dbReference type="EMBL" id="BAC44747.1"/>
    </source>
</evidence>
<keyword evidence="1" id="KW-1133">Transmembrane helix</keyword>
<dbReference type="HOGENOM" id="CLU_2168192_0_0_14"/>
<feature type="transmembrane region" description="Helical" evidence="1">
    <location>
        <begin position="36"/>
        <end position="61"/>
    </location>
</feature>
<sequence length="110" mass="12850">MSFSNFWYLGMIVLLNSLSPILDIKKLKQFLFIIHLKNLFFGVLYILNYLFILLIFIFKAFQINGLINIMNPIFPILVSVGSFLVILLLHAFISRIINLFIKKIVLKDID</sequence>
<dbReference type="InterPro" id="IPR011631">
    <property type="entry name" value="DUF1600"/>
</dbReference>
<reference evidence="2 3" key="1">
    <citation type="journal article" date="2002" name="Nucleic Acids Res.">
        <title>The complete genomic sequence of Mycoplasma penetrans, an intracellular bacterial pathogen in humans.</title>
        <authorList>
            <person name="Sasaki Y."/>
            <person name="Ishikawa J."/>
            <person name="Yamashita A."/>
            <person name="Oshima K."/>
            <person name="Kenri T."/>
            <person name="Furuya K."/>
            <person name="Yoshino C."/>
            <person name="Horino A."/>
            <person name="Shiba T."/>
            <person name="Sasaki T."/>
            <person name="Hattori M."/>
        </authorList>
    </citation>
    <scope>NUCLEOTIDE SEQUENCE [LARGE SCALE GENOMIC DNA]</scope>
    <source>
        <strain evidence="2 3">HF-2</strain>
    </source>
</reference>
<protein>
    <submittedName>
        <fullName evidence="2">Uncharacterized protein</fullName>
    </submittedName>
</protein>
<evidence type="ECO:0000256" key="1">
    <source>
        <dbReference type="SAM" id="Phobius"/>
    </source>
</evidence>
<proteinExistence type="predicted"/>
<feature type="transmembrane region" description="Helical" evidence="1">
    <location>
        <begin position="6"/>
        <end position="24"/>
    </location>
</feature>
<dbReference type="Proteomes" id="UP000002522">
    <property type="component" value="Chromosome"/>
</dbReference>
<dbReference type="InParanoid" id="Q8EUG6"/>
<organism evidence="2 3">
    <name type="scientific">Malacoplasma penetrans (strain HF-2)</name>
    <name type="common">Mycoplasma penetrans</name>
    <dbReference type="NCBI Taxonomy" id="272633"/>
    <lineage>
        <taxon>Bacteria</taxon>
        <taxon>Bacillati</taxon>
        <taxon>Mycoplasmatota</taxon>
        <taxon>Mycoplasmoidales</taxon>
        <taxon>Mycoplasmoidaceae</taxon>
        <taxon>Malacoplasma</taxon>
    </lineage>
</organism>
<evidence type="ECO:0000313" key="3">
    <source>
        <dbReference type="Proteomes" id="UP000002522"/>
    </source>
</evidence>
<accession>Q8EUG6</accession>
<dbReference type="AlphaFoldDB" id="Q8EUG6"/>
<feature type="transmembrane region" description="Helical" evidence="1">
    <location>
        <begin position="73"/>
        <end position="93"/>
    </location>
</feature>
<keyword evidence="3" id="KW-1185">Reference proteome</keyword>
<gene>
    <name evidence="2" type="ordered locus">MYPE9610</name>
</gene>
<keyword evidence="1" id="KW-0812">Transmembrane</keyword>
<keyword evidence="1" id="KW-0472">Membrane</keyword>
<dbReference type="STRING" id="272633.gene:10732081"/>
<dbReference type="Pfam" id="PF07667">
    <property type="entry name" value="DUF1600"/>
    <property type="match status" value="1"/>
</dbReference>
<dbReference type="KEGG" id="mpe:MYPE9610"/>